<evidence type="ECO:0000313" key="9">
    <source>
        <dbReference type="EMBL" id="NGX94000.1"/>
    </source>
</evidence>
<dbReference type="EMBL" id="JAAMRR010000089">
    <property type="protein sequence ID" value="NGX94000.1"/>
    <property type="molecule type" value="Genomic_DNA"/>
</dbReference>
<evidence type="ECO:0000256" key="2">
    <source>
        <dbReference type="ARBA" id="ARBA00022692"/>
    </source>
</evidence>
<name>A0A7C9RDB7_9BRAD</name>
<feature type="transmembrane region" description="Helical" evidence="7">
    <location>
        <begin position="53"/>
        <end position="76"/>
    </location>
</feature>
<comment type="subcellular location">
    <subcellularLocation>
        <location evidence="1">Endomembrane system</location>
        <topology evidence="1">Multi-pass membrane protein</topology>
    </subcellularLocation>
</comment>
<dbReference type="AlphaFoldDB" id="A0A7C9RDB7"/>
<dbReference type="GO" id="GO:0005506">
    <property type="term" value="F:iron ion binding"/>
    <property type="evidence" value="ECO:0007669"/>
    <property type="project" value="InterPro"/>
</dbReference>
<evidence type="ECO:0000313" key="10">
    <source>
        <dbReference type="Proteomes" id="UP000480266"/>
    </source>
</evidence>
<organism evidence="9 10">
    <name type="scientific">Candidatus Afipia apatlaquensis</name>
    <dbReference type="NCBI Taxonomy" id="2712852"/>
    <lineage>
        <taxon>Bacteria</taxon>
        <taxon>Pseudomonadati</taxon>
        <taxon>Pseudomonadota</taxon>
        <taxon>Alphaproteobacteria</taxon>
        <taxon>Hyphomicrobiales</taxon>
        <taxon>Nitrobacteraceae</taxon>
        <taxon>Afipia</taxon>
    </lineage>
</organism>
<evidence type="ECO:0000256" key="7">
    <source>
        <dbReference type="SAM" id="Phobius"/>
    </source>
</evidence>
<keyword evidence="4" id="KW-0560">Oxidoreductase</keyword>
<dbReference type="PANTHER" id="PTHR21624">
    <property type="entry name" value="STEROL DESATURASE-RELATED PROTEIN"/>
    <property type="match status" value="1"/>
</dbReference>
<dbReference type="Pfam" id="PF04116">
    <property type="entry name" value="FA_hydroxylase"/>
    <property type="match status" value="1"/>
</dbReference>
<dbReference type="GO" id="GO:0016020">
    <property type="term" value="C:membrane"/>
    <property type="evidence" value="ECO:0007669"/>
    <property type="project" value="GOC"/>
</dbReference>
<dbReference type="InterPro" id="IPR006694">
    <property type="entry name" value="Fatty_acid_hydroxylase"/>
</dbReference>
<comment type="caution">
    <text evidence="9">The sequence shown here is derived from an EMBL/GenBank/DDBJ whole genome shotgun (WGS) entry which is preliminary data.</text>
</comment>
<dbReference type="GO" id="GO:0006643">
    <property type="term" value="P:membrane lipid metabolic process"/>
    <property type="evidence" value="ECO:0007669"/>
    <property type="project" value="TreeGrafter"/>
</dbReference>
<gene>
    <name evidence="9" type="ORF">G4V63_01715</name>
</gene>
<keyword evidence="6 7" id="KW-0472">Membrane</keyword>
<dbReference type="Proteomes" id="UP000480266">
    <property type="component" value="Unassembled WGS sequence"/>
</dbReference>
<evidence type="ECO:0000256" key="6">
    <source>
        <dbReference type="ARBA" id="ARBA00023136"/>
    </source>
</evidence>
<accession>A0A7C9RDB7</accession>
<dbReference type="InterPro" id="IPR051689">
    <property type="entry name" value="Sterol_desaturase/TMEM195"/>
</dbReference>
<feature type="transmembrane region" description="Helical" evidence="7">
    <location>
        <begin position="97"/>
        <end position="119"/>
    </location>
</feature>
<dbReference type="GO" id="GO:0012505">
    <property type="term" value="C:endomembrane system"/>
    <property type="evidence" value="ECO:0007669"/>
    <property type="project" value="UniProtKB-SubCell"/>
</dbReference>
<evidence type="ECO:0000259" key="8">
    <source>
        <dbReference type="Pfam" id="PF04116"/>
    </source>
</evidence>
<dbReference type="GO" id="GO:0008610">
    <property type="term" value="P:lipid biosynthetic process"/>
    <property type="evidence" value="ECO:0007669"/>
    <property type="project" value="InterPro"/>
</dbReference>
<keyword evidence="2 7" id="KW-0812">Transmembrane</keyword>
<keyword evidence="5" id="KW-0443">Lipid metabolism</keyword>
<keyword evidence="3 7" id="KW-1133">Transmembrane helix</keyword>
<evidence type="ECO:0000256" key="1">
    <source>
        <dbReference type="ARBA" id="ARBA00004127"/>
    </source>
</evidence>
<evidence type="ECO:0000256" key="5">
    <source>
        <dbReference type="ARBA" id="ARBA00023098"/>
    </source>
</evidence>
<feature type="transmembrane region" description="Helical" evidence="7">
    <location>
        <begin position="139"/>
        <end position="159"/>
    </location>
</feature>
<reference evidence="9" key="1">
    <citation type="submission" date="2020-02" db="EMBL/GenBank/DDBJ databases">
        <title>Draft genome sequence of Candidatus Afipia apatlaquensis IBT-C3, a potential strain for decolorization of textile dyes.</title>
        <authorList>
            <person name="Sanchez-Reyes A."/>
            <person name="Breton-Deval L."/>
            <person name="Mangelson H."/>
            <person name="Sanchez-Flores A."/>
        </authorList>
    </citation>
    <scope>NUCLEOTIDE SEQUENCE [LARGE SCALE GENOMIC DNA]</scope>
    <source>
        <strain evidence="9">IBT-C3</strain>
    </source>
</reference>
<sequence>MTRRATLQDWIAAHPGAVSLATLVVPFVILVISALETGHSAFSSHFATGIKGFLNYVDAFFISASFIVFFAVILILERLRPADPDQAALSRGLFSDTGFAVVSLLVHFLFVSLFALLFLSFFQRHLPPLSGLIEHWPNWLRVAVVFVAVDFAGWLSHVIRHKVPALWHFHALHHSQNAMNLMTEFRLHPCDLLARTLTMSFVFVMVLVPIEQAFVFVLLQKYYLMFLHANVDISYGPLDRVFVSPRVHRLHHAMRSDLHDQNYGVYLSIWDTLFGTFRQVPDRVIETGVEGFPSERNGSWARMPLTFLRQFAFPVTQAAQSLRNAFTAQRRT</sequence>
<feature type="domain" description="Fatty acid hydroxylase" evidence="8">
    <location>
        <begin position="143"/>
        <end position="276"/>
    </location>
</feature>
<evidence type="ECO:0000256" key="4">
    <source>
        <dbReference type="ARBA" id="ARBA00023002"/>
    </source>
</evidence>
<protein>
    <submittedName>
        <fullName evidence="9">Sterol desaturase family protein</fullName>
    </submittedName>
</protein>
<feature type="transmembrane region" description="Helical" evidence="7">
    <location>
        <begin position="12"/>
        <end position="33"/>
    </location>
</feature>
<feature type="transmembrane region" description="Helical" evidence="7">
    <location>
        <begin position="192"/>
        <end position="219"/>
    </location>
</feature>
<dbReference type="GO" id="GO:0050479">
    <property type="term" value="F:glyceryl-ether monooxygenase activity"/>
    <property type="evidence" value="ECO:0007669"/>
    <property type="project" value="TreeGrafter"/>
</dbReference>
<evidence type="ECO:0000256" key="3">
    <source>
        <dbReference type="ARBA" id="ARBA00022989"/>
    </source>
</evidence>
<dbReference type="PANTHER" id="PTHR21624:SF1">
    <property type="entry name" value="ALKYLGLYCEROL MONOOXYGENASE"/>
    <property type="match status" value="1"/>
</dbReference>
<keyword evidence="10" id="KW-1185">Reference proteome</keyword>
<proteinExistence type="predicted"/>